<keyword evidence="6" id="KW-1185">Reference proteome</keyword>
<evidence type="ECO:0000256" key="3">
    <source>
        <dbReference type="SAM" id="SignalP"/>
    </source>
</evidence>
<organism evidence="5 6">
    <name type="scientific">Papaver nudicaule</name>
    <name type="common">Iceland poppy</name>
    <dbReference type="NCBI Taxonomy" id="74823"/>
    <lineage>
        <taxon>Eukaryota</taxon>
        <taxon>Viridiplantae</taxon>
        <taxon>Streptophyta</taxon>
        <taxon>Embryophyta</taxon>
        <taxon>Tracheophyta</taxon>
        <taxon>Spermatophyta</taxon>
        <taxon>Magnoliopsida</taxon>
        <taxon>Ranunculales</taxon>
        <taxon>Papaveraceae</taxon>
        <taxon>Papaveroideae</taxon>
        <taxon>Papaver</taxon>
    </lineage>
</organism>
<comment type="caution">
    <text evidence="5">The sequence shown here is derived from an EMBL/GenBank/DDBJ whole genome shotgun (WGS) entry which is preliminary data.</text>
</comment>
<feature type="transmembrane region" description="Helical" evidence="2">
    <location>
        <begin position="96"/>
        <end position="113"/>
    </location>
</feature>
<dbReference type="EMBL" id="JAJJMA010191853">
    <property type="protein sequence ID" value="MCL7038563.1"/>
    <property type="molecule type" value="Genomic_DNA"/>
</dbReference>
<feature type="region of interest" description="Disordered" evidence="1">
    <location>
        <begin position="235"/>
        <end position="310"/>
    </location>
</feature>
<protein>
    <recommendedName>
        <fullName evidence="4">DUF1664 domain-containing protein</fullName>
    </recommendedName>
</protein>
<evidence type="ECO:0000256" key="2">
    <source>
        <dbReference type="SAM" id="Phobius"/>
    </source>
</evidence>
<dbReference type="PANTHER" id="PTHR47289:SF2">
    <property type="entry name" value="TRANSCRIPTION FACTOR, PUTATIVE (DUF1664)-RELATED"/>
    <property type="match status" value="1"/>
</dbReference>
<feature type="compositionally biased region" description="Low complexity" evidence="1">
    <location>
        <begin position="286"/>
        <end position="297"/>
    </location>
</feature>
<feature type="signal peptide" evidence="3">
    <location>
        <begin position="1"/>
        <end position="22"/>
    </location>
</feature>
<keyword evidence="2" id="KW-0812">Transmembrane</keyword>
<keyword evidence="3" id="KW-0732">Signal</keyword>
<feature type="domain" description="DUF1664" evidence="4">
    <location>
        <begin position="91"/>
        <end position="214"/>
    </location>
</feature>
<dbReference type="InterPro" id="IPR012458">
    <property type="entry name" value="DUF1664"/>
</dbReference>
<evidence type="ECO:0000259" key="4">
    <source>
        <dbReference type="Pfam" id="PF07889"/>
    </source>
</evidence>
<accession>A0AA41SPY7</accession>
<feature type="compositionally biased region" description="Polar residues" evidence="1">
    <location>
        <begin position="235"/>
        <end position="260"/>
    </location>
</feature>
<dbReference type="Pfam" id="PF07889">
    <property type="entry name" value="DUF1664"/>
    <property type="match status" value="1"/>
</dbReference>
<keyword evidence="2" id="KW-1133">Transmembrane helix</keyword>
<reference evidence="5" key="1">
    <citation type="submission" date="2022-03" db="EMBL/GenBank/DDBJ databases">
        <title>A functionally conserved STORR gene fusion in Papaver species that diverged 16.8 million years ago.</title>
        <authorList>
            <person name="Catania T."/>
        </authorList>
    </citation>
    <scope>NUCLEOTIDE SEQUENCE</scope>
    <source>
        <strain evidence="5">S-191538</strain>
    </source>
</reference>
<evidence type="ECO:0000256" key="1">
    <source>
        <dbReference type="SAM" id="MobiDB-lite"/>
    </source>
</evidence>
<proteinExistence type="predicted"/>
<dbReference type="AlphaFoldDB" id="A0AA41SPY7"/>
<name>A0AA41SPY7_PAPNU</name>
<gene>
    <name evidence="5" type="ORF">MKW94_027197</name>
</gene>
<feature type="chain" id="PRO_5041204445" description="DUF1664 domain-containing protein" evidence="3">
    <location>
        <begin position="23"/>
        <end position="310"/>
    </location>
</feature>
<evidence type="ECO:0000313" key="6">
    <source>
        <dbReference type="Proteomes" id="UP001177140"/>
    </source>
</evidence>
<sequence length="310" mass="33272">MAISLAKLSVLVGAGLVGSVLSQEGRARDLLSGAYKIFVKQIKRTDSISSPSGSKPQNEALLAQVNNLRQELELLGYDSSPTIIMTGGTSGGISTYGPPLVIIIAVGYGIIWWKGWKISSLMFATKRDLNNHRTSVAKQADQVYADVKVTDKDVSAKMEDTNSRIDTSITATSEIKEEVANTTGDVENFSKDFQLVREIVTNLESQISNFEGKQDATYGGVYNLCNHVLSMKASPSTSKPALELPQTTPTPRLLHSTSMPTGLLSYETPSPSVQTLPVPPEPPTPSSSNASASTTSSRLARWGIFSRTSS</sequence>
<evidence type="ECO:0000313" key="5">
    <source>
        <dbReference type="EMBL" id="MCL7038563.1"/>
    </source>
</evidence>
<dbReference type="Proteomes" id="UP001177140">
    <property type="component" value="Unassembled WGS sequence"/>
</dbReference>
<keyword evidence="2" id="KW-0472">Membrane</keyword>
<dbReference type="PANTHER" id="PTHR47289">
    <property type="entry name" value="TRANSCRIPTION FACTOR, PUTATIVE (DUF1664)-RELATED"/>
    <property type="match status" value="1"/>
</dbReference>